<keyword evidence="3" id="KW-1185">Reference proteome</keyword>
<proteinExistence type="predicted"/>
<evidence type="ECO:0000313" key="3">
    <source>
        <dbReference type="Proteomes" id="UP001187203"/>
    </source>
</evidence>
<feature type="region of interest" description="Disordered" evidence="1">
    <location>
        <begin position="206"/>
        <end position="275"/>
    </location>
</feature>
<comment type="caution">
    <text evidence="2">The sequence shown here is derived from an EMBL/GenBank/DDBJ whole genome shotgun (WGS) entry which is preliminary data.</text>
</comment>
<dbReference type="EMBL" id="JAWJWI010000027">
    <property type="protein sequence ID" value="MDV4190297.1"/>
    <property type="molecule type" value="Genomic_DNA"/>
</dbReference>
<organism evidence="2 3">
    <name type="scientific">Rhizobium brockwellii</name>
    <dbReference type="NCBI Taxonomy" id="3019932"/>
    <lineage>
        <taxon>Bacteria</taxon>
        <taxon>Pseudomonadati</taxon>
        <taxon>Pseudomonadota</taxon>
        <taxon>Alphaproteobacteria</taxon>
        <taxon>Hyphomicrobiales</taxon>
        <taxon>Rhizobiaceae</taxon>
        <taxon>Rhizobium/Agrobacterium group</taxon>
        <taxon>Rhizobium</taxon>
    </lineage>
</organism>
<dbReference type="Proteomes" id="UP001187203">
    <property type="component" value="Unassembled WGS sequence"/>
</dbReference>
<accession>A0ABU3YX77</accession>
<evidence type="ECO:0008006" key="4">
    <source>
        <dbReference type="Google" id="ProtNLM"/>
    </source>
</evidence>
<gene>
    <name evidence="2" type="ORF">R1523_32915</name>
</gene>
<evidence type="ECO:0000256" key="1">
    <source>
        <dbReference type="SAM" id="MobiDB-lite"/>
    </source>
</evidence>
<reference evidence="3" key="1">
    <citation type="journal article" date="2023" name="Int. J. Mol. Sci.">
        <title>Genomic and Metabolic Characterization of Plant Growth-Promoting Rhizobacteria Isolated from Nodules of Clovers Grown in Non-Farmed Soil.</title>
        <authorList>
            <person name="Wojcik M."/>
            <person name="Koper P."/>
            <person name="Zebracki K."/>
            <person name="Marczak M."/>
            <person name="Mazur A."/>
        </authorList>
    </citation>
    <scope>NUCLEOTIDE SEQUENCE [LARGE SCALE GENOMIC DNA]</scope>
    <source>
        <strain evidence="3">KB12</strain>
    </source>
</reference>
<name>A0ABU3YX77_9HYPH</name>
<dbReference type="RefSeq" id="WP_317277247.1">
    <property type="nucleotide sequence ID" value="NZ_JAWJWH010000027.1"/>
</dbReference>
<dbReference type="Gene3D" id="1.10.1220.10">
    <property type="entry name" value="Met repressor-like"/>
    <property type="match status" value="1"/>
</dbReference>
<feature type="region of interest" description="Disordered" evidence="1">
    <location>
        <begin position="153"/>
        <end position="176"/>
    </location>
</feature>
<protein>
    <recommendedName>
        <fullName evidence="4">Integrase</fullName>
    </recommendedName>
</protein>
<feature type="compositionally biased region" description="Basic and acidic residues" evidence="1">
    <location>
        <begin position="206"/>
        <end position="221"/>
    </location>
</feature>
<evidence type="ECO:0000313" key="2">
    <source>
        <dbReference type="EMBL" id="MDV4190297.1"/>
    </source>
</evidence>
<sequence>MKHVLKTNRDGSEQILIGKVIWKEKPARKRDRRIEWQFSLETLRLREIEAVIRSRHGNGIPDPAGTDDVDSCHAYLRAVAMTPGAQDLVSWAKVWAPWANPTDLDEIGGQRERRKRMIGADAVAKLLFVTMDERTALGLKTIGACDRSTEDRKKLARDTKRARDRAAKEKARREEGRVARASYEAESISRLKPWLAEGISRRTWERRRDASLSRVEEEGKGDTPASKPDMPLSVQHTIGQSRVAGLVVGLGDHPPAELQEAAPHGSCDMSGGQAA</sequence>
<dbReference type="InterPro" id="IPR013321">
    <property type="entry name" value="Arc_rbn_hlx_hlx"/>
</dbReference>